<dbReference type="Gene3D" id="2.30.30.240">
    <property type="entry name" value="PRC-barrel domain"/>
    <property type="match status" value="1"/>
</dbReference>
<reference evidence="8" key="1">
    <citation type="submission" date="2020-01" db="EMBL/GenBank/DDBJ databases">
        <authorList>
            <person name="Rat A."/>
        </authorList>
    </citation>
    <scope>NUCLEOTIDE SEQUENCE</scope>
    <source>
        <strain evidence="8">LMG 31228</strain>
    </source>
</reference>
<evidence type="ECO:0000256" key="4">
    <source>
        <dbReference type="ARBA" id="ARBA00023186"/>
    </source>
</evidence>
<keyword evidence="1 5" id="KW-0963">Cytoplasm</keyword>
<evidence type="ECO:0000256" key="2">
    <source>
        <dbReference type="ARBA" id="ARBA00022517"/>
    </source>
</evidence>
<dbReference type="Pfam" id="PF24986">
    <property type="entry name" value="PRC_RimM"/>
    <property type="match status" value="1"/>
</dbReference>
<feature type="domain" description="Ribosome maturation factor RimM PRC barrel" evidence="7">
    <location>
        <begin position="95"/>
        <end position="160"/>
    </location>
</feature>
<keyword evidence="2 5" id="KW-0690">Ribosome biogenesis</keyword>
<dbReference type="InterPro" id="IPR056792">
    <property type="entry name" value="PRC_RimM"/>
</dbReference>
<comment type="subunit">
    <text evidence="5">Binds ribosomal protein uS19.</text>
</comment>
<evidence type="ECO:0000256" key="3">
    <source>
        <dbReference type="ARBA" id="ARBA00022552"/>
    </source>
</evidence>
<dbReference type="Pfam" id="PF01782">
    <property type="entry name" value="RimM"/>
    <property type="match status" value="1"/>
</dbReference>
<comment type="caution">
    <text evidence="8">The sequence shown here is derived from an EMBL/GenBank/DDBJ whole genome shotgun (WGS) entry which is preliminary data.</text>
</comment>
<dbReference type="Proteomes" id="UP001138709">
    <property type="component" value="Unassembled WGS sequence"/>
</dbReference>
<sequence length="173" mass="18242">MAVKRVMVGEIGRPHGVRGLVRLRAFTEDPAAIAAYSPLTDAAGTRRFAITLKGGDLAAIEGVADRDAAQRLTGTKLYVERDRLPPPEEEEFYLTDLIGLAAVTEGGKRLGTIRAVEDHGAGAFLIVEGEGREHLLPFTKAVVPVVDVAGGRVTVVPPGEILVAPQPGEEDAA</sequence>
<dbReference type="SUPFAM" id="SSF50447">
    <property type="entry name" value="Translation proteins"/>
    <property type="match status" value="1"/>
</dbReference>
<comment type="similarity">
    <text evidence="5">Belongs to the RimM family.</text>
</comment>
<dbReference type="GO" id="GO:0042274">
    <property type="term" value="P:ribosomal small subunit biogenesis"/>
    <property type="evidence" value="ECO:0007669"/>
    <property type="project" value="UniProtKB-UniRule"/>
</dbReference>
<evidence type="ECO:0000313" key="9">
    <source>
        <dbReference type="Proteomes" id="UP001138709"/>
    </source>
</evidence>
<keyword evidence="4 5" id="KW-0143">Chaperone</keyword>
<dbReference type="PANTHER" id="PTHR33692">
    <property type="entry name" value="RIBOSOME MATURATION FACTOR RIMM"/>
    <property type="match status" value="1"/>
</dbReference>
<gene>
    <name evidence="5 8" type="primary">rimM</name>
    <name evidence="8" type="ORF">GXW74_23550</name>
</gene>
<evidence type="ECO:0000259" key="7">
    <source>
        <dbReference type="Pfam" id="PF24986"/>
    </source>
</evidence>
<comment type="subcellular location">
    <subcellularLocation>
        <location evidence="5">Cytoplasm</location>
    </subcellularLocation>
</comment>
<proteinExistence type="inferred from homology"/>
<comment type="function">
    <text evidence="5">An accessory protein needed during the final step in the assembly of 30S ribosomal subunit, possibly for assembly of the head region. Essential for efficient processing of 16S rRNA. May be needed both before and after RbfA during the maturation of 16S rRNA. It has affinity for free ribosomal 30S subunits but not for 70S ribosomes.</text>
</comment>
<dbReference type="RefSeq" id="WP_211849049.1">
    <property type="nucleotide sequence ID" value="NZ_JAAEDL010000033.1"/>
</dbReference>
<dbReference type="AlphaFoldDB" id="A0A9X9XIE6"/>
<evidence type="ECO:0000256" key="1">
    <source>
        <dbReference type="ARBA" id="ARBA00022490"/>
    </source>
</evidence>
<dbReference type="HAMAP" id="MF_00014">
    <property type="entry name" value="Ribosome_mat_RimM"/>
    <property type="match status" value="1"/>
</dbReference>
<dbReference type="InterPro" id="IPR002676">
    <property type="entry name" value="RimM_N"/>
</dbReference>
<accession>A0A9X9XIE6</accession>
<dbReference type="EMBL" id="JAAEDL010000033">
    <property type="protein sequence ID" value="MBR0683482.1"/>
    <property type="molecule type" value="Genomic_DNA"/>
</dbReference>
<keyword evidence="9" id="KW-1185">Reference proteome</keyword>
<dbReference type="GO" id="GO:0005840">
    <property type="term" value="C:ribosome"/>
    <property type="evidence" value="ECO:0007669"/>
    <property type="project" value="InterPro"/>
</dbReference>
<reference evidence="8" key="2">
    <citation type="journal article" date="2021" name="Syst. Appl. Microbiol.">
        <title>Roseomonas hellenica sp. nov., isolated from roots of wild-growing Alkanna tinctoria.</title>
        <authorList>
            <person name="Rat A."/>
            <person name="Naranjo H.D."/>
            <person name="Lebbe L."/>
            <person name="Cnockaert M."/>
            <person name="Krigas N."/>
            <person name="Grigoriadou K."/>
            <person name="Maloupa E."/>
            <person name="Willems A."/>
        </authorList>
    </citation>
    <scope>NUCLEOTIDE SEQUENCE</scope>
    <source>
        <strain evidence="8">LMG 31228</strain>
    </source>
</reference>
<name>A0A9X9XIE6_9PROT</name>
<keyword evidence="3 5" id="KW-0698">rRNA processing</keyword>
<dbReference type="InterPro" id="IPR009000">
    <property type="entry name" value="Transl_B-barrel_sf"/>
</dbReference>
<organism evidence="8 9">
    <name type="scientific">Neoroseomonas eburnea</name>
    <dbReference type="NCBI Taxonomy" id="1346889"/>
    <lineage>
        <taxon>Bacteria</taxon>
        <taxon>Pseudomonadati</taxon>
        <taxon>Pseudomonadota</taxon>
        <taxon>Alphaproteobacteria</taxon>
        <taxon>Acetobacterales</taxon>
        <taxon>Acetobacteraceae</taxon>
        <taxon>Neoroseomonas</taxon>
    </lineage>
</organism>
<dbReference type="PANTHER" id="PTHR33692:SF1">
    <property type="entry name" value="RIBOSOME MATURATION FACTOR RIMM"/>
    <property type="match status" value="1"/>
</dbReference>
<dbReference type="InterPro" id="IPR036976">
    <property type="entry name" value="RimM_N_sf"/>
</dbReference>
<dbReference type="NCBIfam" id="TIGR02273">
    <property type="entry name" value="16S_RimM"/>
    <property type="match status" value="1"/>
</dbReference>
<dbReference type="InterPro" id="IPR011961">
    <property type="entry name" value="RimM"/>
</dbReference>
<evidence type="ECO:0000259" key="6">
    <source>
        <dbReference type="Pfam" id="PF01782"/>
    </source>
</evidence>
<dbReference type="GO" id="GO:0043022">
    <property type="term" value="F:ribosome binding"/>
    <property type="evidence" value="ECO:0007669"/>
    <property type="project" value="InterPro"/>
</dbReference>
<dbReference type="GO" id="GO:0005737">
    <property type="term" value="C:cytoplasm"/>
    <property type="evidence" value="ECO:0007669"/>
    <property type="project" value="UniProtKB-SubCell"/>
</dbReference>
<dbReference type="InterPro" id="IPR011033">
    <property type="entry name" value="PRC_barrel-like_sf"/>
</dbReference>
<comment type="domain">
    <text evidence="5">The PRC barrel domain binds ribosomal protein uS19.</text>
</comment>
<dbReference type="SUPFAM" id="SSF50346">
    <property type="entry name" value="PRC-barrel domain"/>
    <property type="match status" value="1"/>
</dbReference>
<feature type="domain" description="RimM N-terminal" evidence="6">
    <location>
        <begin position="8"/>
        <end position="82"/>
    </location>
</feature>
<protein>
    <recommendedName>
        <fullName evidence="5">Ribosome maturation factor RimM</fullName>
    </recommendedName>
</protein>
<dbReference type="GO" id="GO:0006364">
    <property type="term" value="P:rRNA processing"/>
    <property type="evidence" value="ECO:0007669"/>
    <property type="project" value="UniProtKB-UniRule"/>
</dbReference>
<evidence type="ECO:0000256" key="5">
    <source>
        <dbReference type="HAMAP-Rule" id="MF_00014"/>
    </source>
</evidence>
<dbReference type="Gene3D" id="2.40.30.60">
    <property type="entry name" value="RimM"/>
    <property type="match status" value="1"/>
</dbReference>
<evidence type="ECO:0000313" key="8">
    <source>
        <dbReference type="EMBL" id="MBR0683482.1"/>
    </source>
</evidence>